<evidence type="ECO:0000313" key="2">
    <source>
        <dbReference type="EMBL" id="BBC37810.1"/>
    </source>
</evidence>
<feature type="region of interest" description="Disordered" evidence="1">
    <location>
        <begin position="1"/>
        <end position="72"/>
    </location>
</feature>
<keyword evidence="3" id="KW-1185">Reference proteome</keyword>
<evidence type="ECO:0000313" key="3">
    <source>
        <dbReference type="Proteomes" id="UP001321542"/>
    </source>
</evidence>
<reference evidence="2 3" key="2">
    <citation type="journal article" date="2023" name="ChemBioChem">
        <title>Acyltransferase Domain Exchange between Two Independent Type I Polyketide Synthases in the Same Producer Strain of Macrolide Antibiotics.</title>
        <authorList>
            <person name="Kudo F."/>
            <person name="Kishikawa K."/>
            <person name="Tsuboi K."/>
            <person name="Kido T."/>
            <person name="Usui T."/>
            <person name="Hashimoto J."/>
            <person name="Shin-Ya K."/>
            <person name="Miyanaga A."/>
            <person name="Eguchi T."/>
        </authorList>
    </citation>
    <scope>NUCLEOTIDE SEQUENCE [LARGE SCALE GENOMIC DNA]</scope>
    <source>
        <strain evidence="2 3">A-8890</strain>
    </source>
</reference>
<dbReference type="Proteomes" id="UP001321542">
    <property type="component" value="Chromosome"/>
</dbReference>
<proteinExistence type="predicted"/>
<protein>
    <submittedName>
        <fullName evidence="2">Uncharacterized protein</fullName>
    </submittedName>
</protein>
<dbReference type="EMBL" id="AP018448">
    <property type="protein sequence ID" value="BBC37810.1"/>
    <property type="molecule type" value="Genomic_DNA"/>
</dbReference>
<gene>
    <name evidence="2" type="ORF">SGFS_091040</name>
</gene>
<feature type="compositionally biased region" description="Basic and acidic residues" evidence="1">
    <location>
        <begin position="11"/>
        <end position="36"/>
    </location>
</feature>
<accession>A0ABM7FMG3</accession>
<name>A0ABM7FMG3_9ACTN</name>
<sequence>MDASVDWEQADSSRAEAEARESAARGKRVRRDERDIAAPGGAMVQKRKGEAGRVNPEQGTEMSHRGAAGNAR</sequence>
<evidence type="ECO:0000256" key="1">
    <source>
        <dbReference type="SAM" id="MobiDB-lite"/>
    </source>
</evidence>
<organism evidence="2 3">
    <name type="scientific">Streptomyces graminofaciens</name>
    <dbReference type="NCBI Taxonomy" id="68212"/>
    <lineage>
        <taxon>Bacteria</taxon>
        <taxon>Bacillati</taxon>
        <taxon>Actinomycetota</taxon>
        <taxon>Actinomycetes</taxon>
        <taxon>Kitasatosporales</taxon>
        <taxon>Streptomycetaceae</taxon>
        <taxon>Streptomyces</taxon>
    </lineage>
</organism>
<reference evidence="2 3" key="1">
    <citation type="journal article" date="2010" name="ChemBioChem">
        <title>Cloning and characterization of the biosynthetic gene cluster of 16-membered macrolide antibiotic FD-891: involvement of a dual functional cytochrome P450 monooxygenase catalyzing epoxidation and hydroxylation.</title>
        <authorList>
            <person name="Kudo F."/>
            <person name="Motegi A."/>
            <person name="Mizoue K."/>
            <person name="Eguchi T."/>
        </authorList>
    </citation>
    <scope>NUCLEOTIDE SEQUENCE [LARGE SCALE GENOMIC DNA]</scope>
    <source>
        <strain evidence="2 3">A-8890</strain>
    </source>
</reference>